<name>A0A659R073_SALET</name>
<evidence type="ECO:0000313" key="1">
    <source>
        <dbReference type="EMBL" id="TGC92545.1"/>
    </source>
</evidence>
<organism evidence="1 2">
    <name type="scientific">Salmonella enterica subsp. enterica serovar Wilhelmsburg</name>
    <dbReference type="NCBI Taxonomy" id="1960126"/>
    <lineage>
        <taxon>Bacteria</taxon>
        <taxon>Pseudomonadati</taxon>
        <taxon>Pseudomonadota</taxon>
        <taxon>Gammaproteobacteria</taxon>
        <taxon>Enterobacterales</taxon>
        <taxon>Enterobacteriaceae</taxon>
        <taxon>Salmonella</taxon>
    </lineage>
</organism>
<sequence length="42" mass="4988">MLVVLGLIFYFMILRPQLKRPTERRRRMDWSALAEEVLPQGG</sequence>
<accession>A0A659R073</accession>
<feature type="non-terminal residue" evidence="1">
    <location>
        <position position="42"/>
    </location>
</feature>
<gene>
    <name evidence="1" type="primary">yajC</name>
    <name evidence="1" type="ORF">C9F04_01795</name>
</gene>
<reference evidence="1 2" key="1">
    <citation type="submission" date="2018-03" db="EMBL/GenBank/DDBJ databases">
        <title>Non-Typhoidal Salmonella genome sequencing and assembly.</title>
        <authorList>
            <person name="Matchawe C."/>
        </authorList>
    </citation>
    <scope>NUCLEOTIDE SEQUENCE [LARGE SCALE GENOMIC DNA]</scope>
    <source>
        <strain evidence="1 2">32eva</strain>
    </source>
</reference>
<proteinExistence type="predicted"/>
<evidence type="ECO:0000313" key="2">
    <source>
        <dbReference type="Proteomes" id="UP000297749"/>
    </source>
</evidence>
<dbReference type="EMBL" id="PYKF01000088">
    <property type="protein sequence ID" value="TGC92545.1"/>
    <property type="molecule type" value="Genomic_DNA"/>
</dbReference>
<protein>
    <submittedName>
        <fullName evidence="1">Preprotein translocase subunit YajC</fullName>
    </submittedName>
</protein>
<dbReference type="AlphaFoldDB" id="A0A659R073"/>
<comment type="caution">
    <text evidence="1">The sequence shown here is derived from an EMBL/GenBank/DDBJ whole genome shotgun (WGS) entry which is preliminary data.</text>
</comment>
<dbReference type="Proteomes" id="UP000297749">
    <property type="component" value="Unassembled WGS sequence"/>
</dbReference>